<name>A0A1G7MVJ8_THETY</name>
<accession>A0A1G7MVJ8</accession>
<dbReference type="EMBL" id="FNBS01000019">
    <property type="protein sequence ID" value="SDF65080.1"/>
    <property type="molecule type" value="Genomic_DNA"/>
</dbReference>
<dbReference type="RefSeq" id="WP_074592436.1">
    <property type="nucleotide sequence ID" value="NZ_FNBS01000019.1"/>
</dbReference>
<proteinExistence type="predicted"/>
<dbReference type="Proteomes" id="UP000183404">
    <property type="component" value="Unassembled WGS sequence"/>
</dbReference>
<protein>
    <submittedName>
        <fullName evidence="1">Uncharacterized protein</fullName>
    </submittedName>
</protein>
<evidence type="ECO:0000313" key="1">
    <source>
        <dbReference type="EMBL" id="SDF65080.1"/>
    </source>
</evidence>
<reference evidence="1 2" key="1">
    <citation type="submission" date="2016-10" db="EMBL/GenBank/DDBJ databases">
        <authorList>
            <person name="de Groot N.N."/>
        </authorList>
    </citation>
    <scope>NUCLEOTIDE SEQUENCE [LARGE SCALE GENOMIC DNA]</scope>
    <source>
        <strain evidence="1 2">DSM 569</strain>
    </source>
</reference>
<evidence type="ECO:0000313" key="2">
    <source>
        <dbReference type="Proteomes" id="UP000183404"/>
    </source>
</evidence>
<dbReference type="AlphaFoldDB" id="A0A1G7MVJ8"/>
<sequence length="106" mass="12685">MNKSKFDAILEEVQELRKKDKYFDALARAKAVASIRYHKAFYDEDPEAVQYNKMVYDSIDKALDIYYEAQYVKGGEFTKEDFEALENFIKIVKERGFWYELENEKN</sequence>
<organism evidence="1 2">
    <name type="scientific">Thermoanaerobacter thermohydrosulfuricus</name>
    <name type="common">Clostridium thermohydrosulfuricum</name>
    <dbReference type="NCBI Taxonomy" id="1516"/>
    <lineage>
        <taxon>Bacteria</taxon>
        <taxon>Bacillati</taxon>
        <taxon>Bacillota</taxon>
        <taxon>Clostridia</taxon>
        <taxon>Thermoanaerobacterales</taxon>
        <taxon>Thermoanaerobacteraceae</taxon>
        <taxon>Thermoanaerobacter</taxon>
    </lineage>
</organism>
<gene>
    <name evidence="1" type="ORF">SAMN04244560_01021</name>
</gene>